<dbReference type="FunFam" id="3.40.630.30:FF:000091">
    <property type="entry name" value="Peptide alpha-N-acetyltransferase"/>
    <property type="match status" value="1"/>
</dbReference>
<dbReference type="PANTHER" id="PTHR45896:SF1">
    <property type="entry name" value="N-ALPHA-ACETYLTRANSFERASE 30"/>
    <property type="match status" value="1"/>
</dbReference>
<dbReference type="CDD" id="cd04301">
    <property type="entry name" value="NAT_SF"/>
    <property type="match status" value="1"/>
</dbReference>
<evidence type="ECO:0000313" key="6">
    <source>
        <dbReference type="Proteomes" id="UP000027195"/>
    </source>
</evidence>
<keyword evidence="2" id="KW-0012">Acyltransferase</keyword>
<dbReference type="AlphaFoldDB" id="A0A067MNE1"/>
<proteinExistence type="inferred from homology"/>
<dbReference type="Pfam" id="PF00583">
    <property type="entry name" value="Acetyltransf_1"/>
    <property type="match status" value="1"/>
</dbReference>
<dbReference type="InterPro" id="IPR044542">
    <property type="entry name" value="NAA30-like"/>
</dbReference>
<evidence type="ECO:0000259" key="4">
    <source>
        <dbReference type="PROSITE" id="PS51186"/>
    </source>
</evidence>
<dbReference type="PANTHER" id="PTHR45896">
    <property type="entry name" value="N-ALPHA-ACETYLTRANSFERASE 30"/>
    <property type="match status" value="1"/>
</dbReference>
<evidence type="ECO:0000256" key="3">
    <source>
        <dbReference type="ARBA" id="ARBA00024025"/>
    </source>
</evidence>
<keyword evidence="1" id="KW-0808">Transferase</keyword>
<sequence length="193" mass="22012">MQDAIRYRPYHGERDLPEIMALVQSGLSEPYVIYTYRYFLHQWPHLAFIAHTQDSLAPIGVIVSKQDLHKGRSNRGYIAMLAVAEQYRKRGIASQLVRLSIEAMKADGAAEVVLETEVDNSQALSLYSSLGFIREKRLYRFYMNGKDAFRLVLALPSDEWDRERESMRRVENLMIGELYIPKGPGGGVGEVCV</sequence>
<organism evidence="5 6">
    <name type="scientific">Botryobasidium botryosum (strain FD-172 SS1)</name>
    <dbReference type="NCBI Taxonomy" id="930990"/>
    <lineage>
        <taxon>Eukaryota</taxon>
        <taxon>Fungi</taxon>
        <taxon>Dikarya</taxon>
        <taxon>Basidiomycota</taxon>
        <taxon>Agaricomycotina</taxon>
        <taxon>Agaricomycetes</taxon>
        <taxon>Cantharellales</taxon>
        <taxon>Botryobasidiaceae</taxon>
        <taxon>Botryobasidium</taxon>
    </lineage>
</organism>
<keyword evidence="6" id="KW-1185">Reference proteome</keyword>
<dbReference type="SUPFAM" id="SSF55729">
    <property type="entry name" value="Acyl-CoA N-acyltransferases (Nat)"/>
    <property type="match status" value="1"/>
</dbReference>
<dbReference type="Gene3D" id="3.40.630.30">
    <property type="match status" value="1"/>
</dbReference>
<evidence type="ECO:0000313" key="5">
    <source>
        <dbReference type="EMBL" id="KDQ17074.1"/>
    </source>
</evidence>
<feature type="domain" description="N-acetyltransferase" evidence="4">
    <location>
        <begin position="5"/>
        <end position="156"/>
    </location>
</feature>
<dbReference type="Proteomes" id="UP000027195">
    <property type="component" value="Unassembled WGS sequence"/>
</dbReference>
<dbReference type="GO" id="GO:0031417">
    <property type="term" value="C:NatC complex"/>
    <property type="evidence" value="ECO:0007669"/>
    <property type="project" value="TreeGrafter"/>
</dbReference>
<dbReference type="STRING" id="930990.A0A067MNE1"/>
<evidence type="ECO:0000256" key="2">
    <source>
        <dbReference type="ARBA" id="ARBA00023315"/>
    </source>
</evidence>
<dbReference type="EMBL" id="KL198025">
    <property type="protein sequence ID" value="KDQ17074.1"/>
    <property type="molecule type" value="Genomic_DNA"/>
</dbReference>
<dbReference type="OrthoDB" id="249099at2759"/>
<dbReference type="InParanoid" id="A0A067MNE1"/>
<reference evidence="6" key="1">
    <citation type="journal article" date="2014" name="Proc. Natl. Acad. Sci. U.S.A.">
        <title>Extensive sampling of basidiomycete genomes demonstrates inadequacy of the white-rot/brown-rot paradigm for wood decay fungi.</title>
        <authorList>
            <person name="Riley R."/>
            <person name="Salamov A.A."/>
            <person name="Brown D.W."/>
            <person name="Nagy L.G."/>
            <person name="Floudas D."/>
            <person name="Held B.W."/>
            <person name="Levasseur A."/>
            <person name="Lombard V."/>
            <person name="Morin E."/>
            <person name="Otillar R."/>
            <person name="Lindquist E.A."/>
            <person name="Sun H."/>
            <person name="LaButti K.M."/>
            <person name="Schmutz J."/>
            <person name="Jabbour D."/>
            <person name="Luo H."/>
            <person name="Baker S.E."/>
            <person name="Pisabarro A.G."/>
            <person name="Walton J.D."/>
            <person name="Blanchette R.A."/>
            <person name="Henrissat B."/>
            <person name="Martin F."/>
            <person name="Cullen D."/>
            <person name="Hibbett D.S."/>
            <person name="Grigoriev I.V."/>
        </authorList>
    </citation>
    <scope>NUCLEOTIDE SEQUENCE [LARGE SCALE GENOMIC DNA]</scope>
    <source>
        <strain evidence="6">FD-172 SS1</strain>
    </source>
</reference>
<dbReference type="InterPro" id="IPR000182">
    <property type="entry name" value="GNAT_dom"/>
</dbReference>
<protein>
    <recommendedName>
        <fullName evidence="4">N-acetyltransferase domain-containing protein</fullName>
    </recommendedName>
</protein>
<accession>A0A067MNE1</accession>
<dbReference type="HOGENOM" id="CLU_013985_0_2_1"/>
<dbReference type="FunCoup" id="A0A067MNE1">
    <property type="interactions" value="14"/>
</dbReference>
<dbReference type="PROSITE" id="PS51186">
    <property type="entry name" value="GNAT"/>
    <property type="match status" value="1"/>
</dbReference>
<gene>
    <name evidence="5" type="ORF">BOTBODRAFT_30462</name>
</gene>
<evidence type="ECO:0000256" key="1">
    <source>
        <dbReference type="ARBA" id="ARBA00022679"/>
    </source>
</evidence>
<name>A0A067MNE1_BOTB1</name>
<comment type="similarity">
    <text evidence="3">Belongs to the acetyltransferase family. MAK3 subfamily.</text>
</comment>
<dbReference type="GO" id="GO:0004596">
    <property type="term" value="F:protein-N-terminal amino-acid acetyltransferase activity"/>
    <property type="evidence" value="ECO:0007669"/>
    <property type="project" value="InterPro"/>
</dbReference>
<dbReference type="InterPro" id="IPR016181">
    <property type="entry name" value="Acyl_CoA_acyltransferase"/>
</dbReference>